<protein>
    <recommendedName>
        <fullName evidence="4">Secreted protein</fullName>
    </recommendedName>
</protein>
<dbReference type="Proteomes" id="UP001564760">
    <property type="component" value="Unassembled WGS sequence"/>
</dbReference>
<comment type="caution">
    <text evidence="2">The sequence shown here is derived from an EMBL/GenBank/DDBJ whole genome shotgun (WGS) entry which is preliminary data.</text>
</comment>
<proteinExistence type="predicted"/>
<gene>
    <name evidence="2" type="ORF">AB8998_12305</name>
</gene>
<evidence type="ECO:0008006" key="4">
    <source>
        <dbReference type="Google" id="ProtNLM"/>
    </source>
</evidence>
<accession>A0ABV4C358</accession>
<evidence type="ECO:0000313" key="2">
    <source>
        <dbReference type="EMBL" id="MEY8015735.1"/>
    </source>
</evidence>
<sequence>MLRFPVVLAAALVVAGCSTHAAGPGPAPSSPSATGGPATRTVDVVAVDAGGRPVNGYHEITGGGAVPDQADCTEPSPAAVGKNSYRCWPAYYAADVCWPASGRDLLCLNDPWAKELHRIRSRAPLAPVNPPALPTPMALLLDDGTHCRARNGGAWGHRSDDLQAFYGCGDRPGLTVLAPPDTYPIDRSLPVWTVKVGPDQAPEPSSPAPVSTHRVQTAWFAGD</sequence>
<dbReference type="RefSeq" id="WP_369738213.1">
    <property type="nucleotide sequence ID" value="NZ_JBGEDP010000001.1"/>
</dbReference>
<keyword evidence="3" id="KW-1185">Reference proteome</keyword>
<organism evidence="2 3">
    <name type="scientific">Mycobacterium servetii</name>
    <dbReference type="NCBI Taxonomy" id="3237418"/>
    <lineage>
        <taxon>Bacteria</taxon>
        <taxon>Bacillati</taxon>
        <taxon>Actinomycetota</taxon>
        <taxon>Actinomycetes</taxon>
        <taxon>Mycobacteriales</taxon>
        <taxon>Mycobacteriaceae</taxon>
        <taxon>Mycobacterium</taxon>
    </lineage>
</organism>
<name>A0ABV4C358_9MYCO</name>
<feature type="signal peptide" evidence="1">
    <location>
        <begin position="1"/>
        <end position="21"/>
    </location>
</feature>
<dbReference type="EMBL" id="JBGEDP010000001">
    <property type="protein sequence ID" value="MEY8015735.1"/>
    <property type="molecule type" value="Genomic_DNA"/>
</dbReference>
<reference evidence="2 3" key="1">
    <citation type="submission" date="2024-08" db="EMBL/GenBank/DDBJ databases">
        <title>Mycobacterium servetensis sp. nov., a novel rapid-growing mycobacterial species recovered from a human patient in Zaragoza, Spain.</title>
        <authorList>
            <person name="Tristancho-Baro A.I."/>
            <person name="Buenestado-Serrano S."/>
            <person name="Garcia De Viedma D."/>
            <person name="Milagro-Beamonte A."/>
            <person name="Burillo N."/>
            <person name="Sanz S."/>
            <person name="Lopez-Calleja A.I."/>
            <person name="Penas-Utrilla D."/>
            <person name="Guardingo M."/>
            <person name="Garcia M.J."/>
            <person name="Vinuelas-Bayon J."/>
        </authorList>
    </citation>
    <scope>NUCLEOTIDE SEQUENCE [LARGE SCALE GENOMIC DNA]</scope>
    <source>
        <strain evidence="3">HUMS_12744610</strain>
    </source>
</reference>
<evidence type="ECO:0000256" key="1">
    <source>
        <dbReference type="SAM" id="SignalP"/>
    </source>
</evidence>
<dbReference type="PROSITE" id="PS51257">
    <property type="entry name" value="PROKAR_LIPOPROTEIN"/>
    <property type="match status" value="1"/>
</dbReference>
<feature type="chain" id="PRO_5046357857" description="Secreted protein" evidence="1">
    <location>
        <begin position="22"/>
        <end position="223"/>
    </location>
</feature>
<evidence type="ECO:0000313" key="3">
    <source>
        <dbReference type="Proteomes" id="UP001564760"/>
    </source>
</evidence>
<keyword evidence="1" id="KW-0732">Signal</keyword>